<gene>
    <name evidence="5" type="ORF">HNQ72_004227</name>
</gene>
<feature type="transmembrane region" description="Helical" evidence="3">
    <location>
        <begin position="126"/>
        <end position="144"/>
    </location>
</feature>
<keyword evidence="3" id="KW-1133">Transmembrane helix</keyword>
<evidence type="ECO:0000256" key="3">
    <source>
        <dbReference type="SAM" id="Phobius"/>
    </source>
</evidence>
<dbReference type="CDD" id="cd01949">
    <property type="entry name" value="GGDEF"/>
    <property type="match status" value="1"/>
</dbReference>
<dbReference type="GO" id="GO:0052621">
    <property type="term" value="F:diguanylate cyclase activity"/>
    <property type="evidence" value="ECO:0007669"/>
    <property type="project" value="UniProtKB-EC"/>
</dbReference>
<accession>A0A7W9Y9C7</accession>
<keyword evidence="3" id="KW-0472">Membrane</keyword>
<dbReference type="PANTHER" id="PTHR45138">
    <property type="entry name" value="REGULATORY COMPONENTS OF SENSORY TRANSDUCTION SYSTEM"/>
    <property type="match status" value="1"/>
</dbReference>
<feature type="transmembrane region" description="Helical" evidence="3">
    <location>
        <begin position="151"/>
        <end position="168"/>
    </location>
</feature>
<dbReference type="InterPro" id="IPR000160">
    <property type="entry name" value="GGDEF_dom"/>
</dbReference>
<organism evidence="5 6">
    <name type="scientific">Rhizobium wenxiniae</name>
    <dbReference type="NCBI Taxonomy" id="1737357"/>
    <lineage>
        <taxon>Bacteria</taxon>
        <taxon>Pseudomonadati</taxon>
        <taxon>Pseudomonadota</taxon>
        <taxon>Alphaproteobacteria</taxon>
        <taxon>Hyphomicrobiales</taxon>
        <taxon>Rhizobiaceae</taxon>
        <taxon>Rhizobium/Agrobacterium group</taxon>
        <taxon>Rhizobium</taxon>
    </lineage>
</organism>
<feature type="transmembrane region" description="Helical" evidence="3">
    <location>
        <begin position="102"/>
        <end position="120"/>
    </location>
</feature>
<evidence type="ECO:0000259" key="4">
    <source>
        <dbReference type="PROSITE" id="PS50887"/>
    </source>
</evidence>
<dbReference type="Gene3D" id="3.30.70.270">
    <property type="match status" value="1"/>
</dbReference>
<evidence type="ECO:0000256" key="1">
    <source>
        <dbReference type="ARBA" id="ARBA00012528"/>
    </source>
</evidence>
<dbReference type="InterPro" id="IPR029787">
    <property type="entry name" value="Nucleotide_cyclase"/>
</dbReference>
<comment type="caution">
    <text evidence="5">The sequence shown here is derived from an EMBL/GenBank/DDBJ whole genome shotgun (WGS) entry which is preliminary data.</text>
</comment>
<dbReference type="InterPro" id="IPR043128">
    <property type="entry name" value="Rev_trsase/Diguanyl_cyclase"/>
</dbReference>
<keyword evidence="6" id="KW-1185">Reference proteome</keyword>
<dbReference type="EC" id="2.7.7.65" evidence="1"/>
<dbReference type="Proteomes" id="UP000547879">
    <property type="component" value="Unassembled WGS sequence"/>
</dbReference>
<dbReference type="PROSITE" id="PS50887">
    <property type="entry name" value="GGDEF"/>
    <property type="match status" value="1"/>
</dbReference>
<dbReference type="SUPFAM" id="SSF55073">
    <property type="entry name" value="Nucleotide cyclase"/>
    <property type="match status" value="1"/>
</dbReference>
<name>A0A7W9Y9C7_9HYPH</name>
<feature type="transmembrane region" description="Helical" evidence="3">
    <location>
        <begin position="174"/>
        <end position="198"/>
    </location>
</feature>
<dbReference type="GO" id="GO:0005886">
    <property type="term" value="C:plasma membrane"/>
    <property type="evidence" value="ECO:0007669"/>
    <property type="project" value="TreeGrafter"/>
</dbReference>
<feature type="transmembrane region" description="Helical" evidence="3">
    <location>
        <begin position="41"/>
        <end position="59"/>
    </location>
</feature>
<evidence type="ECO:0000313" key="5">
    <source>
        <dbReference type="EMBL" id="MBB6164386.1"/>
    </source>
</evidence>
<keyword evidence="3" id="KW-0812">Transmembrane</keyword>
<dbReference type="EMBL" id="JACHEG010000005">
    <property type="protein sequence ID" value="MBB6164386.1"/>
    <property type="molecule type" value="Genomic_DNA"/>
</dbReference>
<dbReference type="GO" id="GO:1902201">
    <property type="term" value="P:negative regulation of bacterial-type flagellum-dependent cell motility"/>
    <property type="evidence" value="ECO:0007669"/>
    <property type="project" value="TreeGrafter"/>
</dbReference>
<dbReference type="Pfam" id="PF00990">
    <property type="entry name" value="GGDEF"/>
    <property type="match status" value="1"/>
</dbReference>
<dbReference type="NCBIfam" id="TIGR00254">
    <property type="entry name" value="GGDEF"/>
    <property type="match status" value="1"/>
</dbReference>
<feature type="domain" description="GGDEF" evidence="4">
    <location>
        <begin position="254"/>
        <end position="388"/>
    </location>
</feature>
<proteinExistence type="predicted"/>
<dbReference type="SMART" id="SM00267">
    <property type="entry name" value="GGDEF"/>
    <property type="match status" value="1"/>
</dbReference>
<evidence type="ECO:0000313" key="6">
    <source>
        <dbReference type="Proteomes" id="UP000547879"/>
    </source>
</evidence>
<dbReference type="PANTHER" id="PTHR45138:SF9">
    <property type="entry name" value="DIGUANYLATE CYCLASE DGCM-RELATED"/>
    <property type="match status" value="1"/>
</dbReference>
<reference evidence="5 6" key="1">
    <citation type="submission" date="2020-08" db="EMBL/GenBank/DDBJ databases">
        <title>Genomic Encyclopedia of Type Strains, Phase IV (KMG-IV): sequencing the most valuable type-strain genomes for metagenomic binning, comparative biology and taxonomic classification.</title>
        <authorList>
            <person name="Goeker M."/>
        </authorList>
    </citation>
    <scope>NUCLEOTIDE SEQUENCE [LARGE SCALE GENOMIC DNA]</scope>
    <source>
        <strain evidence="5 6">DSM 100734</strain>
    </source>
</reference>
<dbReference type="InterPro" id="IPR050469">
    <property type="entry name" value="Diguanylate_Cyclase"/>
</dbReference>
<dbReference type="FunFam" id="3.30.70.270:FF:000001">
    <property type="entry name" value="Diguanylate cyclase domain protein"/>
    <property type="match status" value="1"/>
</dbReference>
<comment type="catalytic activity">
    <reaction evidence="2">
        <text>2 GTP = 3',3'-c-di-GMP + 2 diphosphate</text>
        <dbReference type="Rhea" id="RHEA:24898"/>
        <dbReference type="ChEBI" id="CHEBI:33019"/>
        <dbReference type="ChEBI" id="CHEBI:37565"/>
        <dbReference type="ChEBI" id="CHEBI:58805"/>
        <dbReference type="EC" id="2.7.7.65"/>
    </reaction>
</comment>
<protein>
    <recommendedName>
        <fullName evidence="1">diguanylate cyclase</fullName>
        <ecNumber evidence="1">2.7.7.65</ecNumber>
    </recommendedName>
</protein>
<sequence length="393" mass="43774">MSIVTLEQVEAQIAHRFALLRFKPEIELLFRQDYVAERNRLIGIWAVIGLLIYDLVYFGDRAMIPDVLTEVTALRLLVFTPAVIACAFVVRRWPSSRLYDALSVLVAVLGVSLPMAAAVGSQSSYLLIYQNYNAAAFLFFVIALRPLFPAMLAGLVLMCLSHLSAVYLTGAFDAVTFGGIVTFYMMLSIFLAAAAYFLERTDRRNFLNQLRAGLLYRRLEVNAERDELTGLLNRRSLARIGREIWNRGRQLEPPVVSAILLDIDHFKRFNDLYGHMDGDACIRTVSQHICATVGRANSVFRFGGEEMLVLLPGQGSLQALAMAEKIRRAIEELAIPHGKSDHGVVTASLGVASAMPVQTEIEKLLQRADEALYEAKHRGRNMVVISEEPQVAA</sequence>
<dbReference type="GO" id="GO:0043709">
    <property type="term" value="P:cell adhesion involved in single-species biofilm formation"/>
    <property type="evidence" value="ECO:0007669"/>
    <property type="project" value="TreeGrafter"/>
</dbReference>
<dbReference type="AlphaFoldDB" id="A0A7W9Y9C7"/>
<dbReference type="RefSeq" id="WP_183994902.1">
    <property type="nucleotide sequence ID" value="NZ_BMHW01000003.1"/>
</dbReference>
<evidence type="ECO:0000256" key="2">
    <source>
        <dbReference type="ARBA" id="ARBA00034247"/>
    </source>
</evidence>
<feature type="transmembrane region" description="Helical" evidence="3">
    <location>
        <begin position="71"/>
        <end position="90"/>
    </location>
</feature>